<evidence type="ECO:0000313" key="2">
    <source>
        <dbReference type="EMBL" id="JAG39529.1"/>
    </source>
</evidence>
<dbReference type="EMBL" id="GBHO01004075">
    <property type="protein sequence ID" value="JAG39529.1"/>
    <property type="molecule type" value="Transcribed_RNA"/>
</dbReference>
<protein>
    <submittedName>
        <fullName evidence="2">Putative gene 9 protein</fullName>
    </submittedName>
</protein>
<feature type="region of interest" description="Disordered" evidence="1">
    <location>
        <begin position="36"/>
        <end position="102"/>
    </location>
</feature>
<reference evidence="2" key="2">
    <citation type="submission" date="2014-07" db="EMBL/GenBank/DDBJ databases">
        <authorList>
            <person name="Hull J."/>
        </authorList>
    </citation>
    <scope>NUCLEOTIDE SEQUENCE</scope>
</reference>
<accession>A0A0A9Z503</accession>
<sequence>FYHRNCNDDAISTVTRQTLHALLSLVSQTTLLVLQHSQNQSKSTAGAAPTSRRKLIPIPRKPHSRTLIPIPHLQPSSATSASVAPSPSTPASSSPSPTWSAS</sequence>
<feature type="compositionally biased region" description="Low complexity" evidence="1">
    <location>
        <begin position="75"/>
        <end position="102"/>
    </location>
</feature>
<evidence type="ECO:0000256" key="1">
    <source>
        <dbReference type="SAM" id="MobiDB-lite"/>
    </source>
</evidence>
<feature type="compositionally biased region" description="Basic residues" evidence="1">
    <location>
        <begin position="51"/>
        <end position="64"/>
    </location>
</feature>
<feature type="non-terminal residue" evidence="2">
    <location>
        <position position="1"/>
    </location>
</feature>
<name>A0A0A9Z503_LYGHE</name>
<proteinExistence type="predicted"/>
<organism evidence="2">
    <name type="scientific">Lygus hesperus</name>
    <name type="common">Western plant bug</name>
    <dbReference type="NCBI Taxonomy" id="30085"/>
    <lineage>
        <taxon>Eukaryota</taxon>
        <taxon>Metazoa</taxon>
        <taxon>Ecdysozoa</taxon>
        <taxon>Arthropoda</taxon>
        <taxon>Hexapoda</taxon>
        <taxon>Insecta</taxon>
        <taxon>Pterygota</taxon>
        <taxon>Neoptera</taxon>
        <taxon>Paraneoptera</taxon>
        <taxon>Hemiptera</taxon>
        <taxon>Heteroptera</taxon>
        <taxon>Panheteroptera</taxon>
        <taxon>Cimicomorpha</taxon>
        <taxon>Miridae</taxon>
        <taxon>Mirini</taxon>
        <taxon>Lygus</taxon>
    </lineage>
</organism>
<reference evidence="2" key="1">
    <citation type="journal article" date="2014" name="PLoS ONE">
        <title>Transcriptome-Based Identification of ABC Transporters in the Western Tarnished Plant Bug Lygus hesperus.</title>
        <authorList>
            <person name="Hull J.J."/>
            <person name="Chaney K."/>
            <person name="Geib S.M."/>
            <person name="Fabrick J.A."/>
            <person name="Brent C.S."/>
            <person name="Walsh D."/>
            <person name="Lavine L.C."/>
        </authorList>
    </citation>
    <scope>NUCLEOTIDE SEQUENCE</scope>
</reference>
<dbReference type="AlphaFoldDB" id="A0A0A9Z503"/>
<gene>
    <name evidence="2" type="primary">MDV009</name>
    <name evidence="2" type="ORF">CM83_103202</name>
</gene>